<proteinExistence type="predicted"/>
<keyword evidence="3" id="KW-0808">Transferase</keyword>
<keyword evidence="7" id="KW-0812">Transmembrane</keyword>
<dbReference type="GO" id="GO:0004673">
    <property type="term" value="F:protein histidine kinase activity"/>
    <property type="evidence" value="ECO:0007669"/>
    <property type="project" value="UniProtKB-EC"/>
</dbReference>
<sequence>MSFEPGPRTRGAHAALLGVSAAGTVALVMALFPTLRGTGLWAGAAAMLAASAAVGVLRPVFAAPVVAAAGCYLVLGPWAEATASGAAFWVAVAASLVSSAAAQTARDRREAAIAFAPFVVFAATVAVSSHSVWGALGSLAPVLGGTTVGLGIRLRVTQRERHALAARQARADERLTLAAQLHDLATARLTRIVLAARAAGQPGIEEDAQAALADLRRVVVGLRTAEAPSVPLATDGIVASAEVDDAIAEAVGRARDAGQHVDLAGAVAVPLPRATADCLARVLEEGLANARKHAAGAPVDVEVTGRGVRVHNPSAAPDPALAATGSGTGLRGLAARTALVGGTLRHGPAPDGGWTLQAEFPAAAR</sequence>
<keyword evidence="9" id="KW-1185">Reference proteome</keyword>
<protein>
    <recommendedName>
        <fullName evidence="2">histidine kinase</fullName>
        <ecNumber evidence="2">2.7.13.3</ecNumber>
    </recommendedName>
</protein>
<dbReference type="AlphaFoldDB" id="A0A1H4WPM8"/>
<feature type="transmembrane region" description="Helical" evidence="7">
    <location>
        <begin position="81"/>
        <end position="99"/>
    </location>
</feature>
<evidence type="ECO:0000256" key="4">
    <source>
        <dbReference type="ARBA" id="ARBA00022777"/>
    </source>
</evidence>
<organism evidence="8 9">
    <name type="scientific">Tsukamurella tyrosinosolvens</name>
    <dbReference type="NCBI Taxonomy" id="57704"/>
    <lineage>
        <taxon>Bacteria</taxon>
        <taxon>Bacillati</taxon>
        <taxon>Actinomycetota</taxon>
        <taxon>Actinomycetes</taxon>
        <taxon>Mycobacteriales</taxon>
        <taxon>Tsukamurellaceae</taxon>
        <taxon>Tsukamurella</taxon>
    </lineage>
</organism>
<dbReference type="PANTHER" id="PTHR24421">
    <property type="entry name" value="NITRATE/NITRITE SENSOR PROTEIN NARX-RELATED"/>
    <property type="match status" value="1"/>
</dbReference>
<evidence type="ECO:0000256" key="2">
    <source>
        <dbReference type="ARBA" id="ARBA00012438"/>
    </source>
</evidence>
<gene>
    <name evidence="8" type="ORF">SAMN04489793_3628</name>
</gene>
<dbReference type="InterPro" id="IPR050482">
    <property type="entry name" value="Sensor_HK_TwoCompSys"/>
</dbReference>
<keyword evidence="7" id="KW-1133">Transmembrane helix</keyword>
<keyword evidence="7" id="KW-0472">Membrane</keyword>
<dbReference type="RefSeq" id="WP_068738946.1">
    <property type="nucleotide sequence ID" value="NZ_CBDRGN010000003.1"/>
</dbReference>
<reference evidence="9" key="1">
    <citation type="submission" date="2016-10" db="EMBL/GenBank/DDBJ databases">
        <authorList>
            <person name="Varghese N."/>
            <person name="Submissions S."/>
        </authorList>
    </citation>
    <scope>NUCLEOTIDE SEQUENCE [LARGE SCALE GENOMIC DNA]</scope>
    <source>
        <strain evidence="9">DSM 44234</strain>
    </source>
</reference>
<accession>A0A1H4WPM8</accession>
<dbReference type="SUPFAM" id="SSF55874">
    <property type="entry name" value="ATPase domain of HSP90 chaperone/DNA topoisomerase II/histidine kinase"/>
    <property type="match status" value="1"/>
</dbReference>
<evidence type="ECO:0000256" key="5">
    <source>
        <dbReference type="ARBA" id="ARBA00023012"/>
    </source>
</evidence>
<evidence type="ECO:0000256" key="6">
    <source>
        <dbReference type="SAM" id="MobiDB-lite"/>
    </source>
</evidence>
<dbReference type="OrthoDB" id="227596at2"/>
<dbReference type="CDD" id="cd16917">
    <property type="entry name" value="HATPase_UhpB-NarQ-NarX-like"/>
    <property type="match status" value="1"/>
</dbReference>
<feature type="transmembrane region" description="Helical" evidence="7">
    <location>
        <begin position="44"/>
        <end position="75"/>
    </location>
</feature>
<evidence type="ECO:0000313" key="9">
    <source>
        <dbReference type="Proteomes" id="UP000182241"/>
    </source>
</evidence>
<feature type="transmembrane region" description="Helical" evidence="7">
    <location>
        <begin position="12"/>
        <end position="32"/>
    </location>
</feature>
<evidence type="ECO:0000256" key="1">
    <source>
        <dbReference type="ARBA" id="ARBA00000085"/>
    </source>
</evidence>
<name>A0A1H4WPM8_TSUTY</name>
<dbReference type="PANTHER" id="PTHR24421:SF10">
    <property type="entry name" value="NITRATE_NITRITE SENSOR PROTEIN NARQ"/>
    <property type="match status" value="1"/>
</dbReference>
<dbReference type="Proteomes" id="UP000182241">
    <property type="component" value="Unassembled WGS sequence"/>
</dbReference>
<dbReference type="GO" id="GO:0000160">
    <property type="term" value="P:phosphorelay signal transduction system"/>
    <property type="evidence" value="ECO:0007669"/>
    <property type="project" value="UniProtKB-KW"/>
</dbReference>
<comment type="catalytic activity">
    <reaction evidence="1">
        <text>ATP + protein L-histidine = ADP + protein N-phospho-L-histidine.</text>
        <dbReference type="EC" id="2.7.13.3"/>
    </reaction>
</comment>
<dbReference type="EC" id="2.7.13.3" evidence="2"/>
<dbReference type="STRING" id="57704.SAMN04489793_3628"/>
<evidence type="ECO:0000313" key="8">
    <source>
        <dbReference type="EMBL" id="SEC94990.1"/>
    </source>
</evidence>
<evidence type="ECO:0000256" key="3">
    <source>
        <dbReference type="ARBA" id="ARBA00022679"/>
    </source>
</evidence>
<feature type="transmembrane region" description="Helical" evidence="7">
    <location>
        <begin position="111"/>
        <end position="127"/>
    </location>
</feature>
<dbReference type="EMBL" id="FNSA01000003">
    <property type="protein sequence ID" value="SEC94990.1"/>
    <property type="molecule type" value="Genomic_DNA"/>
</dbReference>
<dbReference type="Gene3D" id="3.30.565.10">
    <property type="entry name" value="Histidine kinase-like ATPase, C-terminal domain"/>
    <property type="match status" value="1"/>
</dbReference>
<feature type="region of interest" description="Disordered" evidence="6">
    <location>
        <begin position="345"/>
        <end position="365"/>
    </location>
</feature>
<dbReference type="InterPro" id="IPR036890">
    <property type="entry name" value="HATPase_C_sf"/>
</dbReference>
<keyword evidence="4 8" id="KW-0418">Kinase</keyword>
<feature type="transmembrane region" description="Helical" evidence="7">
    <location>
        <begin position="133"/>
        <end position="152"/>
    </location>
</feature>
<keyword evidence="5" id="KW-0902">Two-component regulatory system</keyword>
<evidence type="ECO:0000256" key="7">
    <source>
        <dbReference type="SAM" id="Phobius"/>
    </source>
</evidence>